<gene>
    <name evidence="2" type="ORF">GCM10010831_13170</name>
</gene>
<name>A0A916ZV75_9FLAO</name>
<dbReference type="GO" id="GO:0016787">
    <property type="term" value="F:hydrolase activity"/>
    <property type="evidence" value="ECO:0007669"/>
    <property type="project" value="UniProtKB-KW"/>
</dbReference>
<dbReference type="PANTHER" id="PTHR43798:SF33">
    <property type="entry name" value="HYDROLASE, PUTATIVE (AFU_ORTHOLOGUE AFUA_2G14860)-RELATED"/>
    <property type="match status" value="1"/>
</dbReference>
<dbReference type="PANTHER" id="PTHR43798">
    <property type="entry name" value="MONOACYLGLYCEROL LIPASE"/>
    <property type="match status" value="1"/>
</dbReference>
<organism evidence="2 3">
    <name type="scientific">Psychroflexus salis</name>
    <dbReference type="NCBI Taxonomy" id="1526574"/>
    <lineage>
        <taxon>Bacteria</taxon>
        <taxon>Pseudomonadati</taxon>
        <taxon>Bacteroidota</taxon>
        <taxon>Flavobacteriia</taxon>
        <taxon>Flavobacteriales</taxon>
        <taxon>Flavobacteriaceae</taxon>
        <taxon>Psychroflexus</taxon>
    </lineage>
</organism>
<evidence type="ECO:0000313" key="2">
    <source>
        <dbReference type="EMBL" id="GGE13111.1"/>
    </source>
</evidence>
<keyword evidence="3" id="KW-1185">Reference proteome</keyword>
<dbReference type="GO" id="GO:0016020">
    <property type="term" value="C:membrane"/>
    <property type="evidence" value="ECO:0007669"/>
    <property type="project" value="TreeGrafter"/>
</dbReference>
<dbReference type="InterPro" id="IPR029058">
    <property type="entry name" value="AB_hydrolase_fold"/>
</dbReference>
<dbReference type="InterPro" id="IPR000073">
    <property type="entry name" value="AB_hydrolase_1"/>
</dbReference>
<sequence>MILFCLISSISFSQQAIQVKTQGNGQPILFLPGFANSSHVWDETLPNLNGNYEFHLTDYAGVNGITPLASPWLENVKKSLINYVKSNDLKNITIIGHSLGGTLALYLAAELDDYIKQIIIVDALPNTAKLMFPNQQTGSFSYDNPYAKSQLEMSSEGFEQLISQQLNMMCKNKKKHSLIKDWMVNTYRKTYVFGYIDYLNFDATPYLEKIACEVTILSATNFGKAQSERVYESQYKNLKSYTLLFAEGAAHYIMFDQPDWFYTEVNQILADE</sequence>
<keyword evidence="2" id="KW-0378">Hydrolase</keyword>
<reference evidence="2 3" key="1">
    <citation type="journal article" date="2014" name="Int. J. Syst. Evol. Microbiol.">
        <title>Complete genome sequence of Corynebacterium casei LMG S-19264T (=DSM 44701T), isolated from a smear-ripened cheese.</title>
        <authorList>
            <consortium name="US DOE Joint Genome Institute (JGI-PGF)"/>
            <person name="Walter F."/>
            <person name="Albersmeier A."/>
            <person name="Kalinowski J."/>
            <person name="Ruckert C."/>
        </authorList>
    </citation>
    <scope>NUCLEOTIDE SEQUENCE [LARGE SCALE GENOMIC DNA]</scope>
    <source>
        <strain evidence="2 3">CGMCC 1.12925</strain>
    </source>
</reference>
<dbReference type="Gene3D" id="3.40.50.1820">
    <property type="entry name" value="alpha/beta hydrolase"/>
    <property type="match status" value="1"/>
</dbReference>
<dbReference type="InterPro" id="IPR050266">
    <property type="entry name" value="AB_hydrolase_sf"/>
</dbReference>
<comment type="caution">
    <text evidence="2">The sequence shown here is derived from an EMBL/GenBank/DDBJ whole genome shotgun (WGS) entry which is preliminary data.</text>
</comment>
<proteinExistence type="predicted"/>
<feature type="domain" description="AB hydrolase-1" evidence="1">
    <location>
        <begin position="27"/>
        <end position="188"/>
    </location>
</feature>
<evidence type="ECO:0000259" key="1">
    <source>
        <dbReference type="Pfam" id="PF00561"/>
    </source>
</evidence>
<evidence type="ECO:0000313" key="3">
    <source>
        <dbReference type="Proteomes" id="UP000599688"/>
    </source>
</evidence>
<dbReference type="AlphaFoldDB" id="A0A916ZV75"/>
<accession>A0A916ZV75</accession>
<dbReference type="Pfam" id="PF00561">
    <property type="entry name" value="Abhydrolase_1"/>
    <property type="match status" value="1"/>
</dbReference>
<dbReference type="EMBL" id="BMGL01000007">
    <property type="protein sequence ID" value="GGE13111.1"/>
    <property type="molecule type" value="Genomic_DNA"/>
</dbReference>
<dbReference type="SUPFAM" id="SSF53474">
    <property type="entry name" value="alpha/beta-Hydrolases"/>
    <property type="match status" value="1"/>
</dbReference>
<dbReference type="CDD" id="cd00741">
    <property type="entry name" value="Lipase"/>
    <property type="match status" value="1"/>
</dbReference>
<dbReference type="Proteomes" id="UP000599688">
    <property type="component" value="Unassembled WGS sequence"/>
</dbReference>
<protein>
    <submittedName>
        <fullName evidence="2">Alpha/beta hydrolase</fullName>
    </submittedName>
</protein>